<dbReference type="CDD" id="cd02440">
    <property type="entry name" value="AdoMet_MTases"/>
    <property type="match status" value="1"/>
</dbReference>
<reference evidence="3 4" key="1">
    <citation type="journal article" date="2019" name="Genome Biol. Evol.">
        <title>Genomic Plasticity Mediated by Transposable Elements in the Plant Pathogenic Fungus Colletotrichum higginsianum.</title>
        <authorList>
            <person name="Tsushima A."/>
            <person name="Gan P."/>
            <person name="Kumakura N."/>
            <person name="Narusaka M."/>
            <person name="Takano Y."/>
            <person name="Narusaka Y."/>
            <person name="Shirasu K."/>
        </authorList>
    </citation>
    <scope>NUCLEOTIDE SEQUENCE [LARGE SCALE GENOMIC DNA]</scope>
    <source>
        <strain evidence="3 4">MAFF305635-RFP</strain>
    </source>
</reference>
<dbReference type="Proteomes" id="UP000305883">
    <property type="component" value="Unassembled WGS sequence"/>
</dbReference>
<name>A0A4T0WM84_9PEZI</name>
<evidence type="ECO:0000256" key="2">
    <source>
        <dbReference type="SAM" id="MobiDB-lite"/>
    </source>
</evidence>
<feature type="compositionally biased region" description="Polar residues" evidence="2">
    <location>
        <begin position="1"/>
        <end position="13"/>
    </location>
</feature>
<dbReference type="GO" id="GO:0008168">
    <property type="term" value="F:methyltransferase activity"/>
    <property type="evidence" value="ECO:0007669"/>
    <property type="project" value="UniProtKB-KW"/>
</dbReference>
<evidence type="ECO:0000256" key="1">
    <source>
        <dbReference type="ARBA" id="ARBA00038158"/>
    </source>
</evidence>
<evidence type="ECO:0000313" key="4">
    <source>
        <dbReference type="Proteomes" id="UP000305883"/>
    </source>
</evidence>
<evidence type="ECO:0000313" key="3">
    <source>
        <dbReference type="EMBL" id="TID07526.1"/>
    </source>
</evidence>
<dbReference type="Pfam" id="PF01209">
    <property type="entry name" value="Ubie_methyltran"/>
    <property type="match status" value="1"/>
</dbReference>
<dbReference type="GO" id="GO:0032259">
    <property type="term" value="P:methylation"/>
    <property type="evidence" value="ECO:0007669"/>
    <property type="project" value="UniProtKB-KW"/>
</dbReference>
<keyword evidence="3" id="KW-0808">Transferase</keyword>
<protein>
    <submittedName>
        <fullName evidence="3">Glandicoline B O-methyltransferase roqN</fullName>
    </submittedName>
</protein>
<organism evidence="3 4">
    <name type="scientific">Colletotrichum higginsianum</name>
    <dbReference type="NCBI Taxonomy" id="80884"/>
    <lineage>
        <taxon>Eukaryota</taxon>
        <taxon>Fungi</taxon>
        <taxon>Dikarya</taxon>
        <taxon>Ascomycota</taxon>
        <taxon>Pezizomycotina</taxon>
        <taxon>Sordariomycetes</taxon>
        <taxon>Hypocreomycetidae</taxon>
        <taxon>Glomerellales</taxon>
        <taxon>Glomerellaceae</taxon>
        <taxon>Colletotrichum</taxon>
        <taxon>Colletotrichum destructivum species complex</taxon>
    </lineage>
</organism>
<sequence length="326" mass="35812">MQTQTASETTSHSRLYLNPPGLNPAADKANHTNLWRNPEVGKIYRNTEHVNAPLVPPLLDACGLTEEAMASLERPIEVLDMCCGAGVVSAQIQTMLKRAGMADKGMVKLTCSDSSAAQLEYVKYRIQADGWVDSKVVQADIACLPFESNSFDFIVVGMALMAVAEPYTGLSELLRILKPGGRVATSTWAVEGWVAATCEAVADLSLPNQKPVPWPRESTQLTRLWAPGPWDSDYFTAAMYNATGFVDIRSDTLPDPVSFESAEQFCAVYQGLHFGTMEKYWSKEQKEKLSPRLAETFTGYLRKKYHGGPFGFERSTVVASGSKPLK</sequence>
<dbReference type="InterPro" id="IPR029063">
    <property type="entry name" value="SAM-dependent_MTases_sf"/>
</dbReference>
<comment type="similarity">
    <text evidence="1">Belongs to the methyltransferase superfamily. LaeA methyltransferase family.</text>
</comment>
<proteinExistence type="inferred from homology"/>
<dbReference type="EMBL" id="MWPZ01000001">
    <property type="protein sequence ID" value="TID07526.1"/>
    <property type="molecule type" value="Genomic_DNA"/>
</dbReference>
<dbReference type="AlphaFoldDB" id="A0A4T0WM84"/>
<feature type="region of interest" description="Disordered" evidence="2">
    <location>
        <begin position="1"/>
        <end position="29"/>
    </location>
</feature>
<accession>A0A4T0WM84</accession>
<dbReference type="PANTHER" id="PTHR43591">
    <property type="entry name" value="METHYLTRANSFERASE"/>
    <property type="match status" value="1"/>
</dbReference>
<gene>
    <name evidence="3" type="ORF">CH35J_001536</name>
</gene>
<dbReference type="SUPFAM" id="SSF53335">
    <property type="entry name" value="S-adenosyl-L-methionine-dependent methyltransferases"/>
    <property type="match status" value="1"/>
</dbReference>
<comment type="caution">
    <text evidence="3">The sequence shown here is derived from an EMBL/GenBank/DDBJ whole genome shotgun (WGS) entry which is preliminary data.</text>
</comment>
<keyword evidence="3" id="KW-0489">Methyltransferase</keyword>
<dbReference type="Gene3D" id="3.40.50.150">
    <property type="entry name" value="Vaccinia Virus protein VP39"/>
    <property type="match status" value="1"/>
</dbReference>
<dbReference type="OrthoDB" id="66144at2759"/>